<accession>A0A839TEZ3</accession>
<keyword evidence="2" id="KW-0812">Transmembrane</keyword>
<evidence type="ECO:0000256" key="1">
    <source>
        <dbReference type="SAM" id="MobiDB-lite"/>
    </source>
</evidence>
<dbReference type="Proteomes" id="UP000588111">
    <property type="component" value="Unassembled WGS sequence"/>
</dbReference>
<dbReference type="RefSeq" id="WP_183621360.1">
    <property type="nucleotide sequence ID" value="NZ_CAJHAH010000010.1"/>
</dbReference>
<protein>
    <submittedName>
        <fullName evidence="3">Uncharacterized protein</fullName>
    </submittedName>
</protein>
<feature type="transmembrane region" description="Helical" evidence="2">
    <location>
        <begin position="148"/>
        <end position="170"/>
    </location>
</feature>
<organism evidence="3 4">
    <name type="scientific">Psychrobacter luti</name>
    <dbReference type="NCBI Taxonomy" id="198481"/>
    <lineage>
        <taxon>Bacteria</taxon>
        <taxon>Pseudomonadati</taxon>
        <taxon>Pseudomonadota</taxon>
        <taxon>Gammaproteobacteria</taxon>
        <taxon>Moraxellales</taxon>
        <taxon>Moraxellaceae</taxon>
        <taxon>Psychrobacter</taxon>
    </lineage>
</organism>
<dbReference type="NCBIfam" id="NF038216">
    <property type="entry name" value="ABZJ_00895_fam"/>
    <property type="match status" value="1"/>
</dbReference>
<feature type="region of interest" description="Disordered" evidence="1">
    <location>
        <begin position="1"/>
        <end position="34"/>
    </location>
</feature>
<dbReference type="AlphaFoldDB" id="A0A839TEZ3"/>
<evidence type="ECO:0000313" key="3">
    <source>
        <dbReference type="EMBL" id="MBB3107917.1"/>
    </source>
</evidence>
<reference evidence="3 4" key="1">
    <citation type="submission" date="2020-08" db="EMBL/GenBank/DDBJ databases">
        <title>Genomic Encyclopedia of Type Strains, Phase III (KMG-III): the genomes of soil and plant-associated and newly described type strains.</title>
        <authorList>
            <person name="Whitman W."/>
        </authorList>
    </citation>
    <scope>NUCLEOTIDE SEQUENCE [LARGE SCALE GENOMIC DNA]</scope>
    <source>
        <strain evidence="3 4">CECT 5885</strain>
    </source>
</reference>
<gene>
    <name evidence="3" type="ORF">FHS24_002451</name>
</gene>
<feature type="transmembrane region" description="Helical" evidence="2">
    <location>
        <begin position="68"/>
        <end position="86"/>
    </location>
</feature>
<dbReference type="EMBL" id="JACHXL010000009">
    <property type="protein sequence ID" value="MBB3107917.1"/>
    <property type="molecule type" value="Genomic_DNA"/>
</dbReference>
<evidence type="ECO:0000256" key="2">
    <source>
        <dbReference type="SAM" id="Phobius"/>
    </source>
</evidence>
<feature type="compositionally biased region" description="Low complexity" evidence="1">
    <location>
        <begin position="9"/>
        <end position="27"/>
    </location>
</feature>
<keyword evidence="2" id="KW-1133">Transmembrane helix</keyword>
<name>A0A839TEZ3_9GAMM</name>
<feature type="transmembrane region" description="Helical" evidence="2">
    <location>
        <begin position="107"/>
        <end position="128"/>
    </location>
</feature>
<feature type="transmembrane region" description="Helical" evidence="2">
    <location>
        <begin position="44"/>
        <end position="62"/>
    </location>
</feature>
<sequence>MSRKPTQLSKSPSSSGDSQSGDSRSGSNVTLSNPKATQPKMAQYVGFFAVGYILASAIFMIIQTKLALNSQLVTVVSIIIGAYIAVHKFIKHQQRALDRGEINRLMFGGVAVVWLLTIIYFLGIWFFLFDAVSRDVLMEMTMQQPLPLLSALVMILVLSLVSARISIWAINRLLDPKRKTV</sequence>
<dbReference type="InterPro" id="IPR047730">
    <property type="entry name" value="ABZJ_00895-like"/>
</dbReference>
<keyword evidence="4" id="KW-1185">Reference proteome</keyword>
<evidence type="ECO:0000313" key="4">
    <source>
        <dbReference type="Proteomes" id="UP000588111"/>
    </source>
</evidence>
<comment type="caution">
    <text evidence="3">The sequence shown here is derived from an EMBL/GenBank/DDBJ whole genome shotgun (WGS) entry which is preliminary data.</text>
</comment>
<keyword evidence="2" id="KW-0472">Membrane</keyword>
<proteinExistence type="predicted"/>